<dbReference type="InterPro" id="IPR030390">
    <property type="entry name" value="MeTrfase_TrmA_AS"/>
</dbReference>
<evidence type="ECO:0000256" key="6">
    <source>
        <dbReference type="PROSITE-ProRule" id="PRU01024"/>
    </source>
</evidence>
<protein>
    <submittedName>
        <fullName evidence="9">23S rRNA (Uracil(1939)-C(5))-methyltransferase RlmD</fullName>
        <ecNumber evidence="9">2.1.1.190</ecNumber>
    </submittedName>
</protein>
<keyword evidence="2 6" id="KW-0489">Methyltransferase</keyword>
<name>A0AAW7YY78_9ALTE</name>
<dbReference type="AlphaFoldDB" id="A0AAW7YY78"/>
<proteinExistence type="inferred from homology"/>
<keyword evidence="3 6" id="KW-0808">Transferase</keyword>
<dbReference type="Gene3D" id="2.40.50.1070">
    <property type="match status" value="1"/>
</dbReference>
<dbReference type="EMBL" id="JAUOQI010000002">
    <property type="protein sequence ID" value="MDO6576410.1"/>
    <property type="molecule type" value="Genomic_DNA"/>
</dbReference>
<dbReference type="CDD" id="cd02440">
    <property type="entry name" value="AdoMet_MTases"/>
    <property type="match status" value="1"/>
</dbReference>
<dbReference type="GO" id="GO:0070041">
    <property type="term" value="F:rRNA (uridine-C5-)-methyltransferase activity"/>
    <property type="evidence" value="ECO:0007669"/>
    <property type="project" value="TreeGrafter"/>
</dbReference>
<dbReference type="PANTHER" id="PTHR11061:SF49">
    <property type="entry name" value="23S RRNA (URACIL(1939)-C(5))-METHYLTRANSFERASE RLMD"/>
    <property type="match status" value="1"/>
</dbReference>
<organism evidence="9 10">
    <name type="scientific">Alteromonas stellipolaris</name>
    <dbReference type="NCBI Taxonomy" id="233316"/>
    <lineage>
        <taxon>Bacteria</taxon>
        <taxon>Pseudomonadati</taxon>
        <taxon>Pseudomonadota</taxon>
        <taxon>Gammaproteobacteria</taxon>
        <taxon>Alteromonadales</taxon>
        <taxon>Alteromonadaceae</taxon>
        <taxon>Alteromonas/Salinimonas group</taxon>
        <taxon>Alteromonas</taxon>
    </lineage>
</organism>
<dbReference type="PROSITE" id="PS01230">
    <property type="entry name" value="TRMA_1"/>
    <property type="match status" value="1"/>
</dbReference>
<evidence type="ECO:0000313" key="10">
    <source>
        <dbReference type="Proteomes" id="UP001170717"/>
    </source>
</evidence>
<feature type="binding site" evidence="6">
    <location>
        <position position="354"/>
    </location>
    <ligand>
        <name>S-adenosyl-L-methionine</name>
        <dbReference type="ChEBI" id="CHEBI:59789"/>
    </ligand>
</feature>
<sequence length="473" mass="51386">MAIFYKPSNGKNKSNVKGRVRGAGSGEKQHIVKTKQSWPSVDDINAANEAVTIDGMDWQGQGVARGETLYFVDGALPDETVQIKALSSNKQIVNAKVTKVNTPSVHRQKPFCGVANQCGGCQLQHVEPQVALALRDDALKSMFQRKLGFNEGAWQAPISGDRPRYRRKARLAIDARNPDKIKLGFRESAGKNIVDIDGCPVLVEALSQLIAPLKSAITGYASARLVGHISLLAGENAVQVTVKHTRSLANDFIASLSQFAVEQNVNMTIEDGNGDFTSLHEVVPITCNTVDGFYLQPGPNDFVQVNAEVNTKMVAQALSWLAPKAGERIADWFSGLGNFTLPIANSGATVRAVEGVAEMVQRAKSNALEQGIINVDWMQLDLADEKSVDKALAGGFDKVLLDPSREGALTVCHALVRAIPNTIVYVSCNPNTFSRDARILIDGGYQMQKAGVIEMFPFTHHMETMALFTRQQQ</sequence>
<dbReference type="Pfam" id="PF05958">
    <property type="entry name" value="tRNA_U5-meth_tr"/>
    <property type="match status" value="1"/>
</dbReference>
<dbReference type="InterPro" id="IPR029063">
    <property type="entry name" value="SAM-dependent_MTases_sf"/>
</dbReference>
<feature type="binding site" evidence="6">
    <location>
        <position position="402"/>
    </location>
    <ligand>
        <name>S-adenosyl-L-methionine</name>
        <dbReference type="ChEBI" id="CHEBI:59789"/>
    </ligand>
</feature>
<evidence type="ECO:0000256" key="7">
    <source>
        <dbReference type="PROSITE-ProRule" id="PRU10015"/>
    </source>
</evidence>
<feature type="binding site" evidence="6">
    <location>
        <position position="304"/>
    </location>
    <ligand>
        <name>S-adenosyl-L-methionine</name>
        <dbReference type="ChEBI" id="CHEBI:59789"/>
    </ligand>
</feature>
<evidence type="ECO:0000256" key="5">
    <source>
        <dbReference type="ARBA" id="ARBA00023014"/>
    </source>
</evidence>
<dbReference type="RefSeq" id="WP_303537994.1">
    <property type="nucleotide sequence ID" value="NZ_JAUOQI010000002.1"/>
</dbReference>
<keyword evidence="5" id="KW-0411">Iron-sulfur</keyword>
<feature type="region of interest" description="Disordered" evidence="8">
    <location>
        <begin position="1"/>
        <end position="36"/>
    </location>
</feature>
<feature type="active site" evidence="7">
    <location>
        <position position="428"/>
    </location>
</feature>
<dbReference type="SUPFAM" id="SSF53335">
    <property type="entry name" value="S-adenosyl-L-methionine-dependent methyltransferases"/>
    <property type="match status" value="1"/>
</dbReference>
<dbReference type="SUPFAM" id="SSF50249">
    <property type="entry name" value="Nucleic acid-binding proteins"/>
    <property type="match status" value="1"/>
</dbReference>
<dbReference type="EC" id="2.1.1.190" evidence="9"/>
<dbReference type="Gene3D" id="2.40.50.140">
    <property type="entry name" value="Nucleic acid-binding proteins"/>
    <property type="match status" value="1"/>
</dbReference>
<dbReference type="InterPro" id="IPR012340">
    <property type="entry name" value="NA-bd_OB-fold"/>
</dbReference>
<keyword evidence="1" id="KW-0004">4Fe-4S</keyword>
<feature type="active site" description="Nucleophile" evidence="6">
    <location>
        <position position="428"/>
    </location>
</feature>
<evidence type="ECO:0000256" key="8">
    <source>
        <dbReference type="SAM" id="MobiDB-lite"/>
    </source>
</evidence>
<dbReference type="GO" id="GO:0070475">
    <property type="term" value="P:rRNA base methylation"/>
    <property type="evidence" value="ECO:0007669"/>
    <property type="project" value="TreeGrafter"/>
</dbReference>
<evidence type="ECO:0000256" key="2">
    <source>
        <dbReference type="ARBA" id="ARBA00022603"/>
    </source>
</evidence>
<comment type="similarity">
    <text evidence="6">Belongs to the class I-like SAM-binding methyltransferase superfamily. RNA M5U methyltransferase family.</text>
</comment>
<evidence type="ECO:0000256" key="3">
    <source>
        <dbReference type="ARBA" id="ARBA00022679"/>
    </source>
</evidence>
<comment type="caution">
    <text evidence="9">The sequence shown here is derived from an EMBL/GenBank/DDBJ whole genome shotgun (WGS) entry which is preliminary data.</text>
</comment>
<dbReference type="PROSITE" id="PS51687">
    <property type="entry name" value="SAM_MT_RNA_M5U"/>
    <property type="match status" value="1"/>
</dbReference>
<keyword evidence="1" id="KW-0479">Metal-binding</keyword>
<evidence type="ECO:0000256" key="1">
    <source>
        <dbReference type="ARBA" id="ARBA00022485"/>
    </source>
</evidence>
<dbReference type="NCBIfam" id="TIGR00479">
    <property type="entry name" value="rumA"/>
    <property type="match status" value="1"/>
</dbReference>
<dbReference type="InterPro" id="IPR010280">
    <property type="entry name" value="U5_MeTrfase_fam"/>
</dbReference>
<evidence type="ECO:0000313" key="9">
    <source>
        <dbReference type="EMBL" id="MDO6576410.1"/>
    </source>
</evidence>
<dbReference type="Proteomes" id="UP001170717">
    <property type="component" value="Unassembled WGS sequence"/>
</dbReference>
<reference evidence="9" key="1">
    <citation type="submission" date="2023-07" db="EMBL/GenBank/DDBJ databases">
        <title>Genome content predicts the carbon catabolic preferences of heterotrophic bacteria.</title>
        <authorList>
            <person name="Gralka M."/>
        </authorList>
    </citation>
    <scope>NUCLEOTIDE SEQUENCE</scope>
    <source>
        <strain evidence="9">F2M12</strain>
    </source>
</reference>
<accession>A0AAW7YY78</accession>
<evidence type="ECO:0000256" key="4">
    <source>
        <dbReference type="ARBA" id="ARBA00022691"/>
    </source>
</evidence>
<feature type="binding site" evidence="6">
    <location>
        <position position="333"/>
    </location>
    <ligand>
        <name>S-adenosyl-L-methionine</name>
        <dbReference type="ChEBI" id="CHEBI:59789"/>
    </ligand>
</feature>
<dbReference type="PANTHER" id="PTHR11061">
    <property type="entry name" value="RNA M5U METHYLTRANSFERASE"/>
    <property type="match status" value="1"/>
</dbReference>
<keyword evidence="4 6" id="KW-0949">S-adenosyl-L-methionine</keyword>
<gene>
    <name evidence="9" type="primary">rlmD</name>
    <name evidence="9" type="ORF">Q4527_03370</name>
</gene>
<keyword evidence="1" id="KW-0408">Iron</keyword>
<dbReference type="GO" id="GO:0051539">
    <property type="term" value="F:4 iron, 4 sulfur cluster binding"/>
    <property type="evidence" value="ECO:0007669"/>
    <property type="project" value="UniProtKB-KW"/>
</dbReference>
<dbReference type="Gene3D" id="3.40.50.150">
    <property type="entry name" value="Vaccinia Virus protein VP39"/>
    <property type="match status" value="1"/>
</dbReference>